<protein>
    <submittedName>
        <fullName evidence="1">Glutamine cyclotransferase</fullName>
    </submittedName>
</protein>
<dbReference type="InterPro" id="IPR015943">
    <property type="entry name" value="WD40/YVTN_repeat-like_dom_sf"/>
</dbReference>
<proteinExistence type="predicted"/>
<name>A0A1T5DBN8_9SPHI</name>
<dbReference type="InterPro" id="IPR011044">
    <property type="entry name" value="Quino_amine_DH_bsu"/>
</dbReference>
<organism evidence="1 2">
    <name type="scientific">Parapedobacter luteus</name>
    <dbReference type="NCBI Taxonomy" id="623280"/>
    <lineage>
        <taxon>Bacteria</taxon>
        <taxon>Pseudomonadati</taxon>
        <taxon>Bacteroidota</taxon>
        <taxon>Sphingobacteriia</taxon>
        <taxon>Sphingobacteriales</taxon>
        <taxon>Sphingobacteriaceae</taxon>
        <taxon>Parapedobacter</taxon>
    </lineage>
</organism>
<dbReference type="PANTHER" id="PTHR31270:SF1">
    <property type="entry name" value="GLUTAMINYL-PEPTIDE CYCLOTRANSFERASE"/>
    <property type="match status" value="1"/>
</dbReference>
<dbReference type="EMBL" id="FUYS01000006">
    <property type="protein sequence ID" value="SKB69031.1"/>
    <property type="molecule type" value="Genomic_DNA"/>
</dbReference>
<dbReference type="Gene3D" id="2.130.10.10">
    <property type="entry name" value="YVTN repeat-like/Quinoprotein amine dehydrogenase"/>
    <property type="match status" value="1"/>
</dbReference>
<evidence type="ECO:0000313" key="2">
    <source>
        <dbReference type="Proteomes" id="UP000190541"/>
    </source>
</evidence>
<dbReference type="SUPFAM" id="SSF50969">
    <property type="entry name" value="YVTN repeat-like/Quinoprotein amine dehydrogenase"/>
    <property type="match status" value="1"/>
</dbReference>
<gene>
    <name evidence="1" type="ORF">SAMN05660226_02677</name>
</gene>
<dbReference type="STRING" id="623280.SAMN05660226_02677"/>
<keyword evidence="1" id="KW-0808">Transferase</keyword>
<sequence length="331" mass="37183">MFFFFLACAGSADLRFVNIAEGKRLTHGKPLDLTIAGLPTGVDSIQYYIDNGILDIKNGTEGLVVNSAEIKMGQHTASALVFLNTGKRLRVSSAFTLLPPVPKQFRYEVINRYSHDSSAYTQGLQYQHGALYETTGIKGASTLRTVNVKSGEVIRSKEIGDNYFGEGMTLVGDSIYVLTYRENTCFVFDRHSFRLIKTFNYDQPREGWGITYDGTKLIKSDGSNVLYFIDPKTFRVLHTVPVFDDKGPVPQLNELEYIEGKVYANVYQEDYIVVINPLNGVVESRINLIGIYDHKAQDNELNGIAYNDADSTLYVTGKMWPYLFEIKPQAL</sequence>
<dbReference type="Proteomes" id="UP000190541">
    <property type="component" value="Unassembled WGS sequence"/>
</dbReference>
<keyword evidence="2" id="KW-1185">Reference proteome</keyword>
<dbReference type="InterPro" id="IPR007788">
    <property type="entry name" value="QCT"/>
</dbReference>
<dbReference type="GO" id="GO:0016603">
    <property type="term" value="F:glutaminyl-peptide cyclotransferase activity"/>
    <property type="evidence" value="ECO:0007669"/>
    <property type="project" value="InterPro"/>
</dbReference>
<evidence type="ECO:0000313" key="1">
    <source>
        <dbReference type="EMBL" id="SKB69031.1"/>
    </source>
</evidence>
<dbReference type="AlphaFoldDB" id="A0A1T5DBN8"/>
<accession>A0A1T5DBN8</accession>
<dbReference type="PANTHER" id="PTHR31270">
    <property type="entry name" value="GLUTAMINYL-PEPTIDE CYCLOTRANSFERASE"/>
    <property type="match status" value="1"/>
</dbReference>
<reference evidence="1 2" key="1">
    <citation type="submission" date="2017-02" db="EMBL/GenBank/DDBJ databases">
        <authorList>
            <person name="Peterson S.W."/>
        </authorList>
    </citation>
    <scope>NUCLEOTIDE SEQUENCE [LARGE SCALE GENOMIC DNA]</scope>
    <source>
        <strain evidence="1 2">DSM 22899</strain>
    </source>
</reference>
<dbReference type="Pfam" id="PF05096">
    <property type="entry name" value="Glu_cyclase_2"/>
    <property type="match status" value="1"/>
</dbReference>